<gene>
    <name evidence="1" type="ORF">PGT21_013783</name>
</gene>
<reference evidence="1 2" key="1">
    <citation type="submission" date="2019-05" db="EMBL/GenBank/DDBJ databases">
        <title>Emergence of the Ug99 lineage of the wheat stem rust pathogen through somatic hybridization.</title>
        <authorList>
            <person name="Li F."/>
            <person name="Upadhyaya N.M."/>
            <person name="Sperschneider J."/>
            <person name="Matny O."/>
            <person name="Nguyen-Phuc H."/>
            <person name="Mago R."/>
            <person name="Raley C."/>
            <person name="Miller M.E."/>
            <person name="Silverstein K.A.T."/>
            <person name="Henningsen E."/>
            <person name="Hirsch C.D."/>
            <person name="Visser B."/>
            <person name="Pretorius Z.A."/>
            <person name="Steffenson B.J."/>
            <person name="Schwessinger B."/>
            <person name="Dodds P.N."/>
            <person name="Figueroa M."/>
        </authorList>
    </citation>
    <scope>NUCLEOTIDE SEQUENCE [LARGE SCALE GENOMIC DNA]</scope>
    <source>
        <strain evidence="1">21-0</strain>
    </source>
</reference>
<accession>A0A5B0MLJ3</accession>
<dbReference type="Proteomes" id="UP000324748">
    <property type="component" value="Unassembled WGS sequence"/>
</dbReference>
<evidence type="ECO:0000313" key="1">
    <source>
        <dbReference type="EMBL" id="KAA1077621.1"/>
    </source>
</evidence>
<protein>
    <submittedName>
        <fullName evidence="1">Uncharacterized protein</fullName>
    </submittedName>
</protein>
<keyword evidence="2" id="KW-1185">Reference proteome</keyword>
<dbReference type="EMBL" id="VSWC01000144">
    <property type="protein sequence ID" value="KAA1077621.1"/>
    <property type="molecule type" value="Genomic_DNA"/>
</dbReference>
<proteinExistence type="predicted"/>
<sequence>MSDGVRVGGMGVRQGLGRMNFERQPMRLDVITTKDQFIQLSMFRRFYTTQSSRQVLPN</sequence>
<evidence type="ECO:0000313" key="2">
    <source>
        <dbReference type="Proteomes" id="UP000324748"/>
    </source>
</evidence>
<dbReference type="AlphaFoldDB" id="A0A5B0MLJ3"/>
<comment type="caution">
    <text evidence="1">The sequence shown here is derived from an EMBL/GenBank/DDBJ whole genome shotgun (WGS) entry which is preliminary data.</text>
</comment>
<organism evidence="1 2">
    <name type="scientific">Puccinia graminis f. sp. tritici</name>
    <dbReference type="NCBI Taxonomy" id="56615"/>
    <lineage>
        <taxon>Eukaryota</taxon>
        <taxon>Fungi</taxon>
        <taxon>Dikarya</taxon>
        <taxon>Basidiomycota</taxon>
        <taxon>Pucciniomycotina</taxon>
        <taxon>Pucciniomycetes</taxon>
        <taxon>Pucciniales</taxon>
        <taxon>Pucciniaceae</taxon>
        <taxon>Puccinia</taxon>
    </lineage>
</organism>
<name>A0A5B0MLJ3_PUCGR</name>